<evidence type="ECO:0000256" key="3">
    <source>
        <dbReference type="ARBA" id="ARBA00023242"/>
    </source>
</evidence>
<dbReference type="GeneID" id="7449059"/>
<feature type="compositionally biased region" description="Low complexity" evidence="5">
    <location>
        <begin position="53"/>
        <end position="75"/>
    </location>
</feature>
<reference evidence="7 8" key="1">
    <citation type="journal article" date="2004" name="Science">
        <title>The genome of the diatom Thalassiosira pseudonana: ecology, evolution, and metabolism.</title>
        <authorList>
            <person name="Armbrust E.V."/>
            <person name="Berges J.A."/>
            <person name="Bowler C."/>
            <person name="Green B.R."/>
            <person name="Martinez D."/>
            <person name="Putnam N.H."/>
            <person name="Zhou S."/>
            <person name="Allen A.E."/>
            <person name="Apt K.E."/>
            <person name="Bechner M."/>
            <person name="Brzezinski M.A."/>
            <person name="Chaal B.K."/>
            <person name="Chiovitti A."/>
            <person name="Davis A.K."/>
            <person name="Demarest M.S."/>
            <person name="Detter J.C."/>
            <person name="Glavina T."/>
            <person name="Goodstein D."/>
            <person name="Hadi M.Z."/>
            <person name="Hellsten U."/>
            <person name="Hildebrand M."/>
            <person name="Jenkins B.D."/>
            <person name="Jurka J."/>
            <person name="Kapitonov V.V."/>
            <person name="Kroger N."/>
            <person name="Lau W.W."/>
            <person name="Lane T.W."/>
            <person name="Larimer F.W."/>
            <person name="Lippmeier J.C."/>
            <person name="Lucas S."/>
            <person name="Medina M."/>
            <person name="Montsant A."/>
            <person name="Obornik M."/>
            <person name="Parker M.S."/>
            <person name="Palenik B."/>
            <person name="Pazour G.J."/>
            <person name="Richardson P.M."/>
            <person name="Rynearson T.A."/>
            <person name="Saito M.A."/>
            <person name="Schwartz D.C."/>
            <person name="Thamatrakoln K."/>
            <person name="Valentin K."/>
            <person name="Vardi A."/>
            <person name="Wilkerson F.P."/>
            <person name="Rokhsar D.S."/>
        </authorList>
    </citation>
    <scope>NUCLEOTIDE SEQUENCE [LARGE SCALE GENOMIC DNA]</scope>
    <source>
        <strain evidence="7 8">CCMP1335</strain>
    </source>
</reference>
<dbReference type="FunFam" id="1.10.10.10:FF:000286">
    <property type="entry name" value="Heat shock transcription factor"/>
    <property type="match status" value="1"/>
</dbReference>
<feature type="compositionally biased region" description="Polar residues" evidence="5">
    <location>
        <begin position="28"/>
        <end position="52"/>
    </location>
</feature>
<protein>
    <recommendedName>
        <fullName evidence="6">HSF-type DNA-binding domain-containing protein</fullName>
    </recommendedName>
</protein>
<gene>
    <name evidence="7" type="ORF">THAPSDRAFT_1785</name>
</gene>
<dbReference type="RefSeq" id="XP_002286980.1">
    <property type="nucleotide sequence ID" value="XM_002286944.1"/>
</dbReference>
<dbReference type="PaxDb" id="35128-Thaps1785"/>
<comment type="subcellular location">
    <subcellularLocation>
        <location evidence="1">Nucleus</location>
    </subcellularLocation>
</comment>
<proteinExistence type="inferred from homology"/>
<dbReference type="PANTHER" id="PTHR10015">
    <property type="entry name" value="HEAT SHOCK TRANSCRIPTION FACTOR"/>
    <property type="match status" value="1"/>
</dbReference>
<dbReference type="KEGG" id="tps:THAPSDRAFT_1785"/>
<dbReference type="Gene3D" id="1.10.10.10">
    <property type="entry name" value="Winged helix-like DNA-binding domain superfamily/Winged helix DNA-binding domain"/>
    <property type="match status" value="1"/>
</dbReference>
<dbReference type="InterPro" id="IPR036388">
    <property type="entry name" value="WH-like_DNA-bd_sf"/>
</dbReference>
<dbReference type="eggNOG" id="KOG0627">
    <property type="taxonomic scope" value="Eukaryota"/>
</dbReference>
<evidence type="ECO:0000313" key="8">
    <source>
        <dbReference type="Proteomes" id="UP000001449"/>
    </source>
</evidence>
<dbReference type="SMART" id="SM00415">
    <property type="entry name" value="HSF"/>
    <property type="match status" value="1"/>
</dbReference>
<evidence type="ECO:0000256" key="1">
    <source>
        <dbReference type="ARBA" id="ARBA00004123"/>
    </source>
</evidence>
<keyword evidence="2" id="KW-0238">DNA-binding</keyword>
<dbReference type="InterPro" id="IPR000232">
    <property type="entry name" value="HSF_DNA-bd"/>
</dbReference>
<name>B8BRY0_THAPS</name>
<dbReference type="GO" id="GO:0043565">
    <property type="term" value="F:sequence-specific DNA binding"/>
    <property type="evidence" value="ECO:0007669"/>
    <property type="project" value="InterPro"/>
</dbReference>
<dbReference type="GO" id="GO:0003700">
    <property type="term" value="F:DNA-binding transcription factor activity"/>
    <property type="evidence" value="ECO:0007669"/>
    <property type="project" value="InterPro"/>
</dbReference>
<sequence>MFSRISADSNSGSISNINSSNGLDRSNHLVSSENSVASDPSLQKINAATSLHSSDALVSSAGSSSSRPPSYSGNSTPTQEEKKEDEDDNINRDKAASSNVHIHHETAEEVSKRNSLVLQMNAPPHPVPEFLFQLTKMLTDNNVHFIEWKSCIIFVHDPPGLEKNILPKYFRHSNYSSFQRQMNYFGFRKIAGKGKMAPCSYVNENAKEDISSLLFIKRKKTGVSSTAAKLMAQHKQMKQNMAMMGGMNPMMMGNQFGLMGGPGMNPMGMGTIGIPMPYIMSGGMGGNMSSFSAPAPSNVASISEAALLREQQKMLAQLQQAHASATSSMGGLTVPTPKVNSFGASDGASSNGAFLTNDQGNIYSAPGAIASANNTSDWSNLDAAATNSATQQALFMQQGFGGFPQAAEVDANGIGVQRLDSAANLRALINQQISLFNETQFAPSCSASSGGIVQTPGELPGSSVGGVGDGGTGLTIEDFQQFLQRNGGGMNGV</sequence>
<feature type="region of interest" description="Disordered" evidence="5">
    <location>
        <begin position="1"/>
        <end position="88"/>
    </location>
</feature>
<evidence type="ECO:0000259" key="6">
    <source>
        <dbReference type="SMART" id="SM00415"/>
    </source>
</evidence>
<feature type="compositionally biased region" description="Low complexity" evidence="5">
    <location>
        <begin position="9"/>
        <end position="22"/>
    </location>
</feature>
<dbReference type="AlphaFoldDB" id="B8BRY0"/>
<dbReference type="HOGENOM" id="CLU_553807_0_0_1"/>
<reference evidence="7 8" key="2">
    <citation type="journal article" date="2008" name="Nature">
        <title>The Phaeodactylum genome reveals the evolutionary history of diatom genomes.</title>
        <authorList>
            <person name="Bowler C."/>
            <person name="Allen A.E."/>
            <person name="Badger J.H."/>
            <person name="Grimwood J."/>
            <person name="Jabbari K."/>
            <person name="Kuo A."/>
            <person name="Maheswari U."/>
            <person name="Martens C."/>
            <person name="Maumus F."/>
            <person name="Otillar R.P."/>
            <person name="Rayko E."/>
            <person name="Salamov A."/>
            <person name="Vandepoele K."/>
            <person name="Beszteri B."/>
            <person name="Gruber A."/>
            <person name="Heijde M."/>
            <person name="Katinka M."/>
            <person name="Mock T."/>
            <person name="Valentin K."/>
            <person name="Verret F."/>
            <person name="Berges J.A."/>
            <person name="Brownlee C."/>
            <person name="Cadoret J.P."/>
            <person name="Chiovitti A."/>
            <person name="Choi C.J."/>
            <person name="Coesel S."/>
            <person name="De Martino A."/>
            <person name="Detter J.C."/>
            <person name="Durkin C."/>
            <person name="Falciatore A."/>
            <person name="Fournet J."/>
            <person name="Haruta M."/>
            <person name="Huysman M.J."/>
            <person name="Jenkins B.D."/>
            <person name="Jiroutova K."/>
            <person name="Jorgensen R.E."/>
            <person name="Joubert Y."/>
            <person name="Kaplan A."/>
            <person name="Kroger N."/>
            <person name="Kroth P.G."/>
            <person name="La Roche J."/>
            <person name="Lindquist E."/>
            <person name="Lommer M."/>
            <person name="Martin-Jezequel V."/>
            <person name="Lopez P.J."/>
            <person name="Lucas S."/>
            <person name="Mangogna M."/>
            <person name="McGinnis K."/>
            <person name="Medlin L.K."/>
            <person name="Montsant A."/>
            <person name="Oudot-Le Secq M.P."/>
            <person name="Napoli C."/>
            <person name="Obornik M."/>
            <person name="Parker M.S."/>
            <person name="Petit J.L."/>
            <person name="Porcel B.M."/>
            <person name="Poulsen N."/>
            <person name="Robison M."/>
            <person name="Rychlewski L."/>
            <person name="Rynearson T.A."/>
            <person name="Schmutz J."/>
            <person name="Shapiro H."/>
            <person name="Siaut M."/>
            <person name="Stanley M."/>
            <person name="Sussman M.R."/>
            <person name="Taylor A.R."/>
            <person name="Vardi A."/>
            <person name="von Dassow P."/>
            <person name="Vyverman W."/>
            <person name="Willis A."/>
            <person name="Wyrwicz L.S."/>
            <person name="Rokhsar D.S."/>
            <person name="Weissenbach J."/>
            <person name="Armbrust E.V."/>
            <person name="Green B.R."/>
            <person name="Van de Peer Y."/>
            <person name="Grigoriev I.V."/>
        </authorList>
    </citation>
    <scope>NUCLEOTIDE SEQUENCE [LARGE SCALE GENOMIC DNA]</scope>
    <source>
        <strain evidence="7 8">CCMP1335</strain>
    </source>
</reference>
<dbReference type="Proteomes" id="UP000001449">
    <property type="component" value="Chromosome 1"/>
</dbReference>
<dbReference type="EMBL" id="CM000638">
    <property type="protein sequence ID" value="EED96621.1"/>
    <property type="molecule type" value="Genomic_DNA"/>
</dbReference>
<dbReference type="PRINTS" id="PR00056">
    <property type="entry name" value="HSFDOMAIN"/>
</dbReference>
<comment type="similarity">
    <text evidence="4">Belongs to the HSF family.</text>
</comment>
<evidence type="ECO:0000256" key="5">
    <source>
        <dbReference type="SAM" id="MobiDB-lite"/>
    </source>
</evidence>
<keyword evidence="8" id="KW-1185">Reference proteome</keyword>
<dbReference type="PANTHER" id="PTHR10015:SF206">
    <property type="entry name" value="HSF-TYPE DNA-BINDING DOMAIN-CONTAINING PROTEIN"/>
    <property type="match status" value="1"/>
</dbReference>
<dbReference type="SUPFAM" id="SSF46785">
    <property type="entry name" value="Winged helix' DNA-binding domain"/>
    <property type="match status" value="1"/>
</dbReference>
<evidence type="ECO:0000313" key="7">
    <source>
        <dbReference type="EMBL" id="EED96621.1"/>
    </source>
</evidence>
<evidence type="ECO:0000256" key="2">
    <source>
        <dbReference type="ARBA" id="ARBA00023125"/>
    </source>
</evidence>
<evidence type="ECO:0000256" key="4">
    <source>
        <dbReference type="RuleBase" id="RU004020"/>
    </source>
</evidence>
<dbReference type="InParanoid" id="B8BRY0"/>
<dbReference type="InterPro" id="IPR036390">
    <property type="entry name" value="WH_DNA-bd_sf"/>
</dbReference>
<dbReference type="Pfam" id="PF00447">
    <property type="entry name" value="HSF_DNA-bind"/>
    <property type="match status" value="1"/>
</dbReference>
<keyword evidence="3" id="KW-0539">Nucleus</keyword>
<accession>B8BRY0</accession>
<organism evidence="7 8">
    <name type="scientific">Thalassiosira pseudonana</name>
    <name type="common">Marine diatom</name>
    <name type="synonym">Cyclotella nana</name>
    <dbReference type="NCBI Taxonomy" id="35128"/>
    <lineage>
        <taxon>Eukaryota</taxon>
        <taxon>Sar</taxon>
        <taxon>Stramenopiles</taxon>
        <taxon>Ochrophyta</taxon>
        <taxon>Bacillariophyta</taxon>
        <taxon>Coscinodiscophyceae</taxon>
        <taxon>Thalassiosirophycidae</taxon>
        <taxon>Thalassiosirales</taxon>
        <taxon>Thalassiosiraceae</taxon>
        <taxon>Thalassiosira</taxon>
    </lineage>
</organism>
<dbReference type="GO" id="GO:0005634">
    <property type="term" value="C:nucleus"/>
    <property type="evidence" value="ECO:0007669"/>
    <property type="project" value="UniProtKB-SubCell"/>
</dbReference>
<feature type="domain" description="HSF-type DNA-binding" evidence="6">
    <location>
        <begin position="126"/>
        <end position="219"/>
    </location>
</feature>